<dbReference type="EMBL" id="AJWZ01009881">
    <property type="protein sequence ID" value="EKC50045.1"/>
    <property type="molecule type" value="Genomic_DNA"/>
</dbReference>
<gene>
    <name evidence="1" type="ORF">OBE_14328</name>
</gene>
<reference evidence="1" key="1">
    <citation type="journal article" date="2013" name="Environ. Microbiol.">
        <title>Microbiota from the distal guts of lean and obese adolescents exhibit partial functional redundancy besides clear differences in community structure.</title>
        <authorList>
            <person name="Ferrer M."/>
            <person name="Ruiz A."/>
            <person name="Lanza F."/>
            <person name="Haange S.B."/>
            <person name="Oberbach A."/>
            <person name="Till H."/>
            <person name="Bargiela R."/>
            <person name="Campoy C."/>
            <person name="Segura M.T."/>
            <person name="Richter M."/>
            <person name="von Bergen M."/>
            <person name="Seifert J."/>
            <person name="Suarez A."/>
        </authorList>
    </citation>
    <scope>NUCLEOTIDE SEQUENCE</scope>
</reference>
<protein>
    <submittedName>
        <fullName evidence="1">Alpha-L-fucosidase Fuc29A</fullName>
    </submittedName>
</protein>
<name>K1S8M9_9ZZZZ</name>
<evidence type="ECO:0000313" key="1">
    <source>
        <dbReference type="EMBL" id="EKC50045.1"/>
    </source>
</evidence>
<organism evidence="1">
    <name type="scientific">human gut metagenome</name>
    <dbReference type="NCBI Taxonomy" id="408170"/>
    <lineage>
        <taxon>unclassified sequences</taxon>
        <taxon>metagenomes</taxon>
        <taxon>organismal metagenomes</taxon>
    </lineage>
</organism>
<dbReference type="AlphaFoldDB" id="K1S8M9"/>
<sequence length="83" mass="9499">MGKTIDSDVNDEKYQDFYGPAVHCPEFDGNTLHKTTANTYSIGASKEWLEDWLVRTCELIDKYQPADLLFLIGGYTITHLNRI</sequence>
<proteinExistence type="predicted"/>
<accession>K1S8M9</accession>
<comment type="caution">
    <text evidence="1">The sequence shown here is derived from an EMBL/GenBank/DDBJ whole genome shotgun (WGS) entry which is preliminary data.</text>
</comment>